<keyword evidence="2" id="KW-1185">Reference proteome</keyword>
<dbReference type="RefSeq" id="WP_145068321.1">
    <property type="nucleotide sequence ID" value="NZ_CP036287.1"/>
</dbReference>
<gene>
    <name evidence="1" type="ORF">Pla133_40240</name>
</gene>
<evidence type="ECO:0000313" key="2">
    <source>
        <dbReference type="Proteomes" id="UP000316921"/>
    </source>
</evidence>
<name>A0A518BPL0_9BACT</name>
<protein>
    <submittedName>
        <fullName evidence="1">Uncharacterized protein</fullName>
    </submittedName>
</protein>
<accession>A0A518BPL0</accession>
<dbReference type="KEGG" id="pbap:Pla133_40240"/>
<sequence>MRGGSVAQARTLVRGLALVRGKNGLSIVDEGEGLDFAVDVDDVVFDSVGNVGLVAVVDQGAFLSLDLRGLSTRLVGRAARLRATQGTIAASARACDLSGIHTGLELRALGSPGASAIGLDLSGVELLGAATNGLRCEVTDGNLIATVIKDCLLAGNGPCLGPTPLPTSGAILDLGPAVGQIFHDIERTIFYANGTGCTGNLDLSSYRPNDYLLDSNLYGFDGLPGGLVTADPGFVDPSLSTLAPHLLPGSVAIDLSSAAASTYVWGDIDCDFPIQDGASAFFEPGLDGGAACFPGTVDAGLDERRPHSLHVQPALRLGQTPKLRALGPPQAAPIRAWFLFGAPPGAPSQCPAGPELPPGFVVLGAVDLAPSTGLAELVVAVPDDPDLLGVEVGLQALFVDPSNLTVHWSRALRERIVRP</sequence>
<organism evidence="1 2">
    <name type="scientific">Engelhardtia mirabilis</name>
    <dbReference type="NCBI Taxonomy" id="2528011"/>
    <lineage>
        <taxon>Bacteria</taxon>
        <taxon>Pseudomonadati</taxon>
        <taxon>Planctomycetota</taxon>
        <taxon>Planctomycetia</taxon>
        <taxon>Planctomycetia incertae sedis</taxon>
        <taxon>Engelhardtia</taxon>
    </lineage>
</organism>
<dbReference type="Proteomes" id="UP000316921">
    <property type="component" value="Chromosome"/>
</dbReference>
<dbReference type="AlphaFoldDB" id="A0A518BPL0"/>
<reference evidence="1 2" key="1">
    <citation type="submission" date="2019-02" db="EMBL/GenBank/DDBJ databases">
        <title>Deep-cultivation of Planctomycetes and their phenomic and genomic characterization uncovers novel biology.</title>
        <authorList>
            <person name="Wiegand S."/>
            <person name="Jogler M."/>
            <person name="Boedeker C."/>
            <person name="Pinto D."/>
            <person name="Vollmers J."/>
            <person name="Rivas-Marin E."/>
            <person name="Kohn T."/>
            <person name="Peeters S.H."/>
            <person name="Heuer A."/>
            <person name="Rast P."/>
            <person name="Oberbeckmann S."/>
            <person name="Bunk B."/>
            <person name="Jeske O."/>
            <person name="Meyerdierks A."/>
            <person name="Storesund J.E."/>
            <person name="Kallscheuer N."/>
            <person name="Luecker S."/>
            <person name="Lage O.M."/>
            <person name="Pohl T."/>
            <person name="Merkel B.J."/>
            <person name="Hornburger P."/>
            <person name="Mueller R.-W."/>
            <person name="Bruemmer F."/>
            <person name="Labrenz M."/>
            <person name="Spormann A.M."/>
            <person name="Op den Camp H."/>
            <person name="Overmann J."/>
            <person name="Amann R."/>
            <person name="Jetten M.S.M."/>
            <person name="Mascher T."/>
            <person name="Medema M.H."/>
            <person name="Devos D.P."/>
            <person name="Kaster A.-K."/>
            <person name="Ovreas L."/>
            <person name="Rohde M."/>
            <person name="Galperin M.Y."/>
            <person name="Jogler C."/>
        </authorList>
    </citation>
    <scope>NUCLEOTIDE SEQUENCE [LARGE SCALE GENOMIC DNA]</scope>
    <source>
        <strain evidence="1 2">Pla133</strain>
    </source>
</reference>
<proteinExistence type="predicted"/>
<dbReference type="EMBL" id="CP036287">
    <property type="protein sequence ID" value="QDU68909.1"/>
    <property type="molecule type" value="Genomic_DNA"/>
</dbReference>
<evidence type="ECO:0000313" key="1">
    <source>
        <dbReference type="EMBL" id="QDU68909.1"/>
    </source>
</evidence>